<evidence type="ECO:0000313" key="2">
    <source>
        <dbReference type="EMBL" id="GBN36213.1"/>
    </source>
</evidence>
<name>A0A4Y2NB86_ARAVE</name>
<evidence type="ECO:0000256" key="1">
    <source>
        <dbReference type="SAM" id="MobiDB-lite"/>
    </source>
</evidence>
<evidence type="ECO:0000313" key="3">
    <source>
        <dbReference type="Proteomes" id="UP000499080"/>
    </source>
</evidence>
<reference evidence="2 3" key="1">
    <citation type="journal article" date="2019" name="Sci. Rep.">
        <title>Orb-weaving spider Araneus ventricosus genome elucidates the spidroin gene catalogue.</title>
        <authorList>
            <person name="Kono N."/>
            <person name="Nakamura H."/>
            <person name="Ohtoshi R."/>
            <person name="Moran D.A.P."/>
            <person name="Shinohara A."/>
            <person name="Yoshida Y."/>
            <person name="Fujiwara M."/>
            <person name="Mori M."/>
            <person name="Tomita M."/>
            <person name="Arakawa K."/>
        </authorList>
    </citation>
    <scope>NUCLEOTIDE SEQUENCE [LARGE SCALE GENOMIC DNA]</scope>
</reference>
<sequence>MCNLLNTYSIRAYLLPEDKSETHRKSSKLTMYFNCSDTITLREIVLCALGANGARYHNRECSKRDKSTEEPICTNCAEKGQLDAVEDRNPTSTSRHKNTRNCRSNTKT</sequence>
<protein>
    <submittedName>
        <fullName evidence="2">Uncharacterized protein</fullName>
    </submittedName>
</protein>
<organism evidence="2 3">
    <name type="scientific">Araneus ventricosus</name>
    <name type="common">Orbweaver spider</name>
    <name type="synonym">Epeira ventricosa</name>
    <dbReference type="NCBI Taxonomy" id="182803"/>
    <lineage>
        <taxon>Eukaryota</taxon>
        <taxon>Metazoa</taxon>
        <taxon>Ecdysozoa</taxon>
        <taxon>Arthropoda</taxon>
        <taxon>Chelicerata</taxon>
        <taxon>Arachnida</taxon>
        <taxon>Araneae</taxon>
        <taxon>Araneomorphae</taxon>
        <taxon>Entelegynae</taxon>
        <taxon>Araneoidea</taxon>
        <taxon>Araneidae</taxon>
        <taxon>Araneus</taxon>
    </lineage>
</organism>
<dbReference type="EMBL" id="BGPR01008806">
    <property type="protein sequence ID" value="GBN36213.1"/>
    <property type="molecule type" value="Genomic_DNA"/>
</dbReference>
<dbReference type="AlphaFoldDB" id="A0A4Y2NB86"/>
<gene>
    <name evidence="2" type="ORF">AVEN_60878_1</name>
</gene>
<accession>A0A4Y2NB86</accession>
<comment type="caution">
    <text evidence="2">The sequence shown here is derived from an EMBL/GenBank/DDBJ whole genome shotgun (WGS) entry which is preliminary data.</text>
</comment>
<proteinExistence type="predicted"/>
<feature type="region of interest" description="Disordered" evidence="1">
    <location>
        <begin position="84"/>
        <end position="108"/>
    </location>
</feature>
<dbReference type="Proteomes" id="UP000499080">
    <property type="component" value="Unassembled WGS sequence"/>
</dbReference>
<keyword evidence="3" id="KW-1185">Reference proteome</keyword>